<dbReference type="Gene3D" id="3.40.50.2300">
    <property type="match status" value="2"/>
</dbReference>
<evidence type="ECO:0000256" key="3">
    <source>
        <dbReference type="ARBA" id="ARBA00022729"/>
    </source>
</evidence>
<dbReference type="PROSITE" id="PS51257">
    <property type="entry name" value="PROKAR_LIPOPROTEIN"/>
    <property type="match status" value="1"/>
</dbReference>
<feature type="signal peptide" evidence="4">
    <location>
        <begin position="1"/>
        <end position="23"/>
    </location>
</feature>
<comment type="subcellular location">
    <subcellularLocation>
        <location evidence="1">Cell envelope</location>
    </subcellularLocation>
</comment>
<comment type="similarity">
    <text evidence="2">Belongs to the bacterial solute-binding protein 2 family.</text>
</comment>
<name>A0A1X7NDD3_9LACT</name>
<feature type="chain" id="PRO_5038355047" evidence="4">
    <location>
        <begin position="24"/>
        <end position="311"/>
    </location>
</feature>
<organism evidence="6 7">
    <name type="scientific">Carnobacterium iners</name>
    <dbReference type="NCBI Taxonomy" id="1073423"/>
    <lineage>
        <taxon>Bacteria</taxon>
        <taxon>Bacillati</taxon>
        <taxon>Bacillota</taxon>
        <taxon>Bacilli</taxon>
        <taxon>Lactobacillales</taxon>
        <taxon>Carnobacteriaceae</taxon>
        <taxon>Carnobacterium</taxon>
    </lineage>
</organism>
<dbReference type="Pfam" id="PF13407">
    <property type="entry name" value="Peripla_BP_4"/>
    <property type="match status" value="1"/>
</dbReference>
<dbReference type="OrthoDB" id="9814427at2"/>
<dbReference type="SUPFAM" id="SSF53822">
    <property type="entry name" value="Periplasmic binding protein-like I"/>
    <property type="match status" value="1"/>
</dbReference>
<dbReference type="CDD" id="cd06323">
    <property type="entry name" value="PBP1_ribose_binding"/>
    <property type="match status" value="1"/>
</dbReference>
<dbReference type="InterPro" id="IPR028082">
    <property type="entry name" value="Peripla_BP_I"/>
</dbReference>
<dbReference type="GO" id="GO:0030246">
    <property type="term" value="F:carbohydrate binding"/>
    <property type="evidence" value="ECO:0007669"/>
    <property type="project" value="UniProtKB-ARBA"/>
</dbReference>
<evidence type="ECO:0000313" key="7">
    <source>
        <dbReference type="Proteomes" id="UP000193435"/>
    </source>
</evidence>
<evidence type="ECO:0000256" key="2">
    <source>
        <dbReference type="ARBA" id="ARBA00007639"/>
    </source>
</evidence>
<evidence type="ECO:0000313" key="6">
    <source>
        <dbReference type="EMBL" id="SMH34804.1"/>
    </source>
</evidence>
<sequence length="311" mass="32299">MKKLIGFVAAAVLFLGGCGSATLEGDNKDSGVVEEKDTKDLVIGVSLSTLNNPFFISVKDGIVDLAEEKGSEVKVLDAQDDTSKQSNDIDDLIQQGVDILLINPVDSSAISPAVEAANGAGIPVITIDRSSEGGEVITLVASDNVEGGKIAAQYIEEISGKQAKVAELEGIPGASATNERGQGFDDYAKDTLDVVDKQTASFDRAKGLTVMENMLQANPEIQAVFAQNDEMALGAIQAIQAAGKTGEIQVVGFDGTDDGLAAIEAGTLSATVAQQPAEMGKLAMQAAFDHFAGKDVEKSIPSPLELIKSDK</sequence>
<dbReference type="PANTHER" id="PTHR46847:SF1">
    <property type="entry name" value="D-ALLOSE-BINDING PERIPLASMIC PROTEIN-RELATED"/>
    <property type="match status" value="1"/>
</dbReference>
<dbReference type="EMBL" id="FXBJ01000002">
    <property type="protein sequence ID" value="SMH34804.1"/>
    <property type="molecule type" value="Genomic_DNA"/>
</dbReference>
<dbReference type="GO" id="GO:0030313">
    <property type="term" value="C:cell envelope"/>
    <property type="evidence" value="ECO:0007669"/>
    <property type="project" value="UniProtKB-SubCell"/>
</dbReference>
<accession>A0A1X7NDD3</accession>
<dbReference type="RefSeq" id="WP_085559837.1">
    <property type="nucleotide sequence ID" value="NZ_FOAH01000005.1"/>
</dbReference>
<feature type="domain" description="Periplasmic binding protein" evidence="5">
    <location>
        <begin position="43"/>
        <end position="294"/>
    </location>
</feature>
<keyword evidence="3 4" id="KW-0732">Signal</keyword>
<keyword evidence="7" id="KW-1185">Reference proteome</keyword>
<dbReference type="AlphaFoldDB" id="A0A1X7NDD3"/>
<reference evidence="6 7" key="1">
    <citation type="submission" date="2017-04" db="EMBL/GenBank/DDBJ databases">
        <authorList>
            <person name="Afonso C.L."/>
            <person name="Miller P.J."/>
            <person name="Scott M.A."/>
            <person name="Spackman E."/>
            <person name="Goraichik I."/>
            <person name="Dimitrov K.M."/>
            <person name="Suarez D.L."/>
            <person name="Swayne D.E."/>
        </authorList>
    </citation>
    <scope>NUCLEOTIDE SEQUENCE [LARGE SCALE GENOMIC DNA]</scope>
    <source>
        <strain evidence="6 7">LMG26642</strain>
    </source>
</reference>
<proteinExistence type="inferred from homology"/>
<evidence type="ECO:0000259" key="5">
    <source>
        <dbReference type="Pfam" id="PF13407"/>
    </source>
</evidence>
<protein>
    <submittedName>
        <fullName evidence="6">Ribose-binding protein</fullName>
    </submittedName>
</protein>
<dbReference type="Proteomes" id="UP000193435">
    <property type="component" value="Unassembled WGS sequence"/>
</dbReference>
<evidence type="ECO:0000256" key="4">
    <source>
        <dbReference type="SAM" id="SignalP"/>
    </source>
</evidence>
<gene>
    <name evidence="6" type="ORF">SAMN04488700_1718</name>
</gene>
<dbReference type="InterPro" id="IPR025997">
    <property type="entry name" value="SBP_2_dom"/>
</dbReference>
<dbReference type="STRING" id="1073423.SAMN04488700_1718"/>
<evidence type="ECO:0000256" key="1">
    <source>
        <dbReference type="ARBA" id="ARBA00004196"/>
    </source>
</evidence>
<dbReference type="PANTHER" id="PTHR46847">
    <property type="entry name" value="D-ALLOSE-BINDING PERIPLASMIC PROTEIN-RELATED"/>
    <property type="match status" value="1"/>
</dbReference>